<dbReference type="AlphaFoldDB" id="A0A077DDE8"/>
<comment type="subunit">
    <text evidence="7">Homotrimer.</text>
</comment>
<dbReference type="GO" id="GO:0016020">
    <property type="term" value="C:membrane"/>
    <property type="evidence" value="ECO:0007669"/>
    <property type="project" value="GOC"/>
</dbReference>
<evidence type="ECO:0000256" key="5">
    <source>
        <dbReference type="ARBA" id="ARBA00023098"/>
    </source>
</evidence>
<evidence type="ECO:0000259" key="8">
    <source>
        <dbReference type="Pfam" id="PF04613"/>
    </source>
</evidence>
<evidence type="ECO:0000313" key="10">
    <source>
        <dbReference type="Proteomes" id="UP000028945"/>
    </source>
</evidence>
<dbReference type="Gene3D" id="1.20.5.170">
    <property type="match status" value="1"/>
</dbReference>
<dbReference type="GO" id="GO:0016410">
    <property type="term" value="F:N-acyltransferase activity"/>
    <property type="evidence" value="ECO:0007669"/>
    <property type="project" value="InterPro"/>
</dbReference>
<comment type="pathway">
    <text evidence="7">Bacterial outer membrane biogenesis; LPS lipid A biosynthesis.</text>
</comment>
<keyword evidence="1 7" id="KW-0444">Lipid biosynthesis</keyword>
<dbReference type="PANTHER" id="PTHR43378">
    <property type="entry name" value="UDP-3-O-ACYLGLUCOSAMINE N-ACYLTRANSFERASE"/>
    <property type="match status" value="1"/>
</dbReference>
<reference evidence="9 10" key="1">
    <citation type="journal article" date="2014" name="BMC Genomics">
        <title>A genomic perspective on a new bacterial genus and species from the Alcaligenaceae family, Basilea psittacipulmonis.</title>
        <authorList>
            <person name="Whiteson K.L."/>
            <person name="Hernandez D."/>
            <person name="Lazarevic V."/>
            <person name="Gaia N."/>
            <person name="Farinelli L."/>
            <person name="Francois P."/>
            <person name="Pilo P."/>
            <person name="Frey J."/>
            <person name="Schrenzel J."/>
        </authorList>
    </citation>
    <scope>NUCLEOTIDE SEQUENCE [LARGE SCALE GENOMIC DNA]</scope>
    <source>
        <strain evidence="9 10">DSM 24701</strain>
    </source>
</reference>
<dbReference type="InterPro" id="IPR001451">
    <property type="entry name" value="Hexapep"/>
</dbReference>
<dbReference type="HAMAP" id="MF_00523">
    <property type="entry name" value="LpxD"/>
    <property type="match status" value="1"/>
</dbReference>
<comment type="catalytic activity">
    <reaction evidence="7">
        <text>a UDP-3-O-[(3R)-3-hydroxyacyl]-alpha-D-glucosamine + a (3R)-hydroxyacyl-[ACP] = a UDP-2-N,3-O-bis[(3R)-3-hydroxyacyl]-alpha-D-glucosamine + holo-[ACP] + H(+)</text>
        <dbReference type="Rhea" id="RHEA:53836"/>
        <dbReference type="Rhea" id="RHEA-COMP:9685"/>
        <dbReference type="Rhea" id="RHEA-COMP:9945"/>
        <dbReference type="ChEBI" id="CHEBI:15378"/>
        <dbReference type="ChEBI" id="CHEBI:64479"/>
        <dbReference type="ChEBI" id="CHEBI:78827"/>
        <dbReference type="ChEBI" id="CHEBI:137740"/>
        <dbReference type="ChEBI" id="CHEBI:137748"/>
        <dbReference type="EC" id="2.3.1.191"/>
    </reaction>
</comment>
<keyword evidence="4 7" id="KW-0677">Repeat</keyword>
<dbReference type="InterPro" id="IPR007691">
    <property type="entry name" value="LpxD"/>
</dbReference>
<proteinExistence type="inferred from homology"/>
<comment type="similarity">
    <text evidence="7">Belongs to the transferase hexapeptide repeat family. LpxD subfamily.</text>
</comment>
<evidence type="ECO:0000256" key="2">
    <source>
        <dbReference type="ARBA" id="ARBA00022556"/>
    </source>
</evidence>
<keyword evidence="6 7" id="KW-0012">Acyltransferase</keyword>
<organism evidence="9 10">
    <name type="scientific">Basilea psittacipulmonis DSM 24701</name>
    <dbReference type="NCBI Taxonomy" id="1072685"/>
    <lineage>
        <taxon>Bacteria</taxon>
        <taxon>Pseudomonadati</taxon>
        <taxon>Pseudomonadota</taxon>
        <taxon>Betaproteobacteria</taxon>
        <taxon>Burkholderiales</taxon>
        <taxon>Alcaligenaceae</taxon>
        <taxon>Basilea</taxon>
    </lineage>
</organism>
<dbReference type="UniPathway" id="UPA00973"/>
<evidence type="ECO:0000313" key="9">
    <source>
        <dbReference type="EMBL" id="AIL32639.1"/>
    </source>
</evidence>
<dbReference type="KEGG" id="bpsi:IX83_04350"/>
<sequence length="359" mass="38846">MTAIHLSALMQQAPLQGIEYTIHGDEQVLIEHIASLEKADKKSICFLANPKYFPLLLSSQATAVIMPQRGLDEIKERQIPISFTVVVCEDPYLMFARLSQYFDQERLDQMHTGISDKAEIHPTAKLGKNVTIGPFAVIEKDVVIGDNTIISAGCFVGASTVIGHHNILYPNVTIYHHVTIGNQCIIHSGVVIGADGFGNAPDHTVEKGAWSKIAQLGSVQIGDKVEIGANTTIDRGAIDDTIIKDGARIDNLVMIAHNVHIGRHTAVAGCVAIAGSTHIGDHCILGGAVMMSGHLDIADGVTFSGGSSVMSNIKKPGQYTSVFPLMEHKEWQKNAAVVTQLASLRKRIQQLEHQLKQET</sequence>
<protein>
    <recommendedName>
        <fullName evidence="7">UDP-3-O-acylglucosamine N-acyltransferase</fullName>
        <ecNumber evidence="7">2.3.1.191</ecNumber>
    </recommendedName>
</protein>
<dbReference type="Pfam" id="PF04613">
    <property type="entry name" value="LpxD"/>
    <property type="match status" value="1"/>
</dbReference>
<dbReference type="RefSeq" id="WP_038499575.1">
    <property type="nucleotide sequence ID" value="NZ_AFWK01000057.1"/>
</dbReference>
<dbReference type="InterPro" id="IPR020573">
    <property type="entry name" value="UDP_GlcNAc_AcTrfase_non-rep"/>
</dbReference>
<name>A0A077DDE8_9BURK</name>
<dbReference type="OrthoDB" id="9784739at2"/>
<evidence type="ECO:0000256" key="3">
    <source>
        <dbReference type="ARBA" id="ARBA00022679"/>
    </source>
</evidence>
<keyword evidence="5 7" id="KW-0443">Lipid metabolism</keyword>
<feature type="active site" description="Proton acceptor" evidence="7">
    <location>
        <position position="257"/>
    </location>
</feature>
<accession>A0A077DDE8</accession>
<dbReference type="Gene3D" id="2.160.10.10">
    <property type="entry name" value="Hexapeptide repeat proteins"/>
    <property type="match status" value="1"/>
</dbReference>
<dbReference type="Proteomes" id="UP000028945">
    <property type="component" value="Chromosome"/>
</dbReference>
<dbReference type="Pfam" id="PF00132">
    <property type="entry name" value="Hexapep"/>
    <property type="match status" value="2"/>
</dbReference>
<comment type="function">
    <text evidence="7">Catalyzes the N-acylation of UDP-3-O-acylglucosamine using 3-hydroxyacyl-ACP as the acyl donor. Is involved in the biosynthesis of lipid A, a phosphorylated glycolipid that anchors the lipopolysaccharide to the outer membrane of the cell.</text>
</comment>
<dbReference type="EC" id="2.3.1.191" evidence="7"/>
<dbReference type="PANTHER" id="PTHR43378:SF2">
    <property type="entry name" value="UDP-3-O-ACYLGLUCOSAMINE N-ACYLTRANSFERASE 1, MITOCHONDRIAL-RELATED"/>
    <property type="match status" value="1"/>
</dbReference>
<dbReference type="EMBL" id="CP009238">
    <property type="protein sequence ID" value="AIL32639.1"/>
    <property type="molecule type" value="Genomic_DNA"/>
</dbReference>
<dbReference type="HOGENOM" id="CLU_049865_0_1_4"/>
<dbReference type="NCBIfam" id="NF002060">
    <property type="entry name" value="PRK00892.1"/>
    <property type="match status" value="1"/>
</dbReference>
<keyword evidence="3 7" id="KW-0808">Transferase</keyword>
<keyword evidence="10" id="KW-1185">Reference proteome</keyword>
<dbReference type="GO" id="GO:0009245">
    <property type="term" value="P:lipid A biosynthetic process"/>
    <property type="evidence" value="ECO:0007669"/>
    <property type="project" value="UniProtKB-UniRule"/>
</dbReference>
<dbReference type="NCBIfam" id="TIGR01853">
    <property type="entry name" value="lipid_A_lpxD"/>
    <property type="match status" value="1"/>
</dbReference>
<evidence type="ECO:0000256" key="7">
    <source>
        <dbReference type="HAMAP-Rule" id="MF_00523"/>
    </source>
</evidence>
<feature type="domain" description="UDP-3-O-[3-hydroxymyristoyl] glucosamine N-acyltransferase non-repeat region" evidence="8">
    <location>
        <begin position="28"/>
        <end position="100"/>
    </location>
</feature>
<keyword evidence="2 7" id="KW-0441">Lipid A biosynthesis</keyword>
<dbReference type="Gene3D" id="3.40.1390.10">
    <property type="entry name" value="MurE/MurF, N-terminal domain"/>
    <property type="match status" value="1"/>
</dbReference>
<evidence type="ECO:0000256" key="4">
    <source>
        <dbReference type="ARBA" id="ARBA00022737"/>
    </source>
</evidence>
<dbReference type="SUPFAM" id="SSF51161">
    <property type="entry name" value="Trimeric LpxA-like enzymes"/>
    <property type="match status" value="1"/>
</dbReference>
<dbReference type="GO" id="GO:0103118">
    <property type="term" value="F:UDP-3-O-[(3R)-3-hydroxyacyl]-glucosamine N-acyltransferase activity"/>
    <property type="evidence" value="ECO:0007669"/>
    <property type="project" value="UniProtKB-EC"/>
</dbReference>
<gene>
    <name evidence="7" type="primary">lpxD</name>
    <name evidence="9" type="ORF">IX83_04350</name>
</gene>
<evidence type="ECO:0000256" key="6">
    <source>
        <dbReference type="ARBA" id="ARBA00023315"/>
    </source>
</evidence>
<dbReference type="CDD" id="cd03352">
    <property type="entry name" value="LbH_LpxD"/>
    <property type="match status" value="1"/>
</dbReference>
<evidence type="ECO:0000256" key="1">
    <source>
        <dbReference type="ARBA" id="ARBA00022516"/>
    </source>
</evidence>
<dbReference type="eggNOG" id="COG1044">
    <property type="taxonomic scope" value="Bacteria"/>
</dbReference>
<dbReference type="InterPro" id="IPR011004">
    <property type="entry name" value="Trimer_LpxA-like_sf"/>
</dbReference>
<dbReference type="STRING" id="1072685.IX83_04350"/>